<organism>
    <name type="scientific">Culex quinquefasciatus</name>
    <name type="common">Southern house mosquito</name>
    <name type="synonym">Culex pungens</name>
    <dbReference type="NCBI Taxonomy" id="7176"/>
    <lineage>
        <taxon>Eukaryota</taxon>
        <taxon>Metazoa</taxon>
        <taxon>Ecdysozoa</taxon>
        <taxon>Arthropoda</taxon>
        <taxon>Hexapoda</taxon>
        <taxon>Insecta</taxon>
        <taxon>Pterygota</taxon>
        <taxon>Neoptera</taxon>
        <taxon>Endopterygota</taxon>
        <taxon>Diptera</taxon>
        <taxon>Nematocera</taxon>
        <taxon>Culicoidea</taxon>
        <taxon>Culicidae</taxon>
        <taxon>Culicinae</taxon>
        <taxon>Culicini</taxon>
        <taxon>Culex</taxon>
        <taxon>Culex</taxon>
    </lineage>
</organism>
<keyword evidence="1" id="KW-0653">Protein transport</keyword>
<evidence type="ECO:0000313" key="6">
    <source>
        <dbReference type="Proteomes" id="UP000002320"/>
    </source>
</evidence>
<dbReference type="EnsemblMetazoa" id="CPIJ017733-RA">
    <property type="protein sequence ID" value="CPIJ017733-PA"/>
    <property type="gene ID" value="CPIJ017733"/>
</dbReference>
<keyword evidence="1" id="KW-0813">Transport</keyword>
<dbReference type="InterPro" id="IPR000185">
    <property type="entry name" value="SecA"/>
</dbReference>
<dbReference type="Pfam" id="PF07517">
    <property type="entry name" value="SecA_DEAD"/>
    <property type="match status" value="1"/>
</dbReference>
<feature type="domain" description="SecA family profile" evidence="3">
    <location>
        <begin position="812"/>
        <end position="1479"/>
    </location>
</feature>
<evidence type="ECO:0000313" key="5">
    <source>
        <dbReference type="EnsemblMetazoa" id="CPIJ017733-PA"/>
    </source>
</evidence>
<dbReference type="InParanoid" id="B0XE22"/>
<dbReference type="GO" id="GO:0016020">
    <property type="term" value="C:membrane"/>
    <property type="evidence" value="ECO:0007669"/>
    <property type="project" value="InterPro"/>
</dbReference>
<protein>
    <recommendedName>
        <fullName evidence="3">SecA family profile domain-containing protein</fullName>
    </recommendedName>
</protein>
<dbReference type="GO" id="GO:0006605">
    <property type="term" value="P:protein targeting"/>
    <property type="evidence" value="ECO:0007669"/>
    <property type="project" value="InterPro"/>
</dbReference>
<evidence type="ECO:0000313" key="4">
    <source>
        <dbReference type="EMBL" id="EDS45794.1"/>
    </source>
</evidence>
<keyword evidence="6" id="KW-1185">Reference proteome</keyword>
<dbReference type="OrthoDB" id="7614088at2759"/>
<dbReference type="InterPro" id="IPR014018">
    <property type="entry name" value="SecA_motor_DEAD"/>
</dbReference>
<dbReference type="Gene3D" id="3.40.50.300">
    <property type="entry name" value="P-loop containing nucleotide triphosphate hydrolases"/>
    <property type="match status" value="2"/>
</dbReference>
<reference evidence="5" key="2">
    <citation type="submission" date="2020-05" db="UniProtKB">
        <authorList>
            <consortium name="EnsemblMetazoa"/>
        </authorList>
    </citation>
    <scope>IDENTIFICATION</scope>
    <source>
        <strain evidence="5">JHB</strain>
    </source>
</reference>
<dbReference type="EMBL" id="DS232798">
    <property type="protein sequence ID" value="EDS45794.1"/>
    <property type="molecule type" value="Genomic_DNA"/>
</dbReference>
<keyword evidence="2" id="KW-0811">Translocation</keyword>
<dbReference type="GO" id="GO:0017038">
    <property type="term" value="P:protein import"/>
    <property type="evidence" value="ECO:0007669"/>
    <property type="project" value="InterPro"/>
</dbReference>
<dbReference type="KEGG" id="cqu:CpipJ_CPIJ017733"/>
<evidence type="ECO:0000256" key="1">
    <source>
        <dbReference type="ARBA" id="ARBA00022927"/>
    </source>
</evidence>
<dbReference type="GO" id="GO:0005524">
    <property type="term" value="F:ATP binding"/>
    <property type="evidence" value="ECO:0007669"/>
    <property type="project" value="InterPro"/>
</dbReference>
<gene>
    <name evidence="5" type="primary">6051455</name>
    <name evidence="4" type="ORF">CpipJ_CPIJ017733</name>
</gene>
<sequence length="1508" mass="171435">MASTAPPEKDHCGEQNQLDEILESIGALFELTQKPSDDDFRESIEPLAEIDDEILEAIARLYVREGGEAEWSFVAESDETLKPDGRPPIHRTFRSPNGLEFIALVPALPVKVSQLGCSARILQSALEIRLHNEGCLLLVDDSFVARVELMHVGPVLQANSFNQAVTALFRQLRIDQILVDQVMARRDQLRAGLLASIDRIRERSPQDPAGALNLLAIVQKSANLKFIDFCELLMKSTAVSERLREQASALHQVEVTTERRNRFLERFHGRFLNSSEDLEATLKHFSQVVVENRTESLLAMAPPYLGQHLKDVPQRLVLQIHDSDVKTFHDLDNVLNKEIFAKPLADLAERWIRRVRSFKVGQAIAAGSVNPVYFSLCRSLEELILEIASRTDHNPGELLQSDRNGWHSLNSMIQWKSETPLTKCLQREYYFVVRLLKHFDPASDNAKPFAYKPSRLLLEGTAAKASTLNSIMRPIRWFIGRVEQNPLGIADEFYVWFCLLDDVLQHVLPETDHNLEMFEQILKSFVQLVNKATVEQMETIRVITHNTGRFIVQTCPFVNSDRARSGEDKPILQSQLDVINRIMVGSESANFFRDLIDVFSEYWKNRCEIIENIPAKNALARMEQIKKQLLTIVLDALRKSNVSVGHIVDLFRSLNDFVIDLDDVSFDWLIKSLPEKQMKAVQGLELIEPLVDHKWTGTDNQTYRVLDPIKFQQLFVLLLDGAPCPKHYVIDIISNLLELVLFQLEHKLLPEPDQIVSCSVLLSSIRTSLMYLREQADYVSFDLFLDESIKPFSNVVRNSQSLNEFLKRIALIKESFCYIRKQNEMSIAEALRMYDELNGEGDHCAEMLQQAYQQYSDQFVQYMAESPREEEDLDKADVVAKLVRESVPSTPNLFSGWTTQFKLTELPKILAGVAAVWSITVSEDVSSTGKYFKPHCIQILCVLRLLSADRAENGVDKHLAQVLTGQGKSLVLAMIAAVLALTGHQVQLVCYNQYLVNRDKADFDDLYDMLMIGHAIRYGTFNDMANAVIAPEIDGTSRSLRSFVSDLVLSEPRKSRPSKPKAQVKDNSVLLMDEVDVFFTKDYYGSNYQPIVTPTIVGLGAIQKKIWNLVHAQGMRDVPQLTMCIHEFIASPSFKSKRYFEHFLRRRSSYELLVYSGDKYIRKQFTNEKLFWEQLNLMIACAISVADNKRDWVNFKLNEMGVLMYRSSDRFVTSTVDSYRSMFNYFRLKKCNFKPMVNYGPNYGYLIIDCGPISYAMLPKTFPLILGVTGTLTSLNHHEKAAIERLYNIRRSSLMPSFFGCCNVQFNPAENLTVLSSKPFWMGQIFSRAHAAIGAKRAVIIFFYNDALLENFRAQYCGQLDRLEVLTENTAEDEQEVLIGEAGVAKTVTLATRGMGRGVDYKSSVAVEKSGGVHVIQTFFSLDVKEETQIRGRTARKDNKGSYELILCEAHLKTQRLMANADLFVTYAKLDAARAEIALKEDKDVGEKIAKNTGDHMTTLAYLQSFFS</sequence>
<dbReference type="PROSITE" id="PS51196">
    <property type="entry name" value="SECA_MOTOR_DEAD"/>
    <property type="match status" value="1"/>
</dbReference>
<evidence type="ECO:0000259" key="3">
    <source>
        <dbReference type="PROSITE" id="PS51196"/>
    </source>
</evidence>
<dbReference type="InterPro" id="IPR011115">
    <property type="entry name" value="SecA_DEAD"/>
</dbReference>
<dbReference type="PANTHER" id="PTHR30612:SF0">
    <property type="entry name" value="CHLOROPLAST PROTEIN-TRANSPORTING ATPASE"/>
    <property type="match status" value="1"/>
</dbReference>
<dbReference type="PANTHER" id="PTHR30612">
    <property type="entry name" value="SECA INNER MEMBRANE COMPONENT OF SEC PROTEIN SECRETION SYSTEM"/>
    <property type="match status" value="1"/>
</dbReference>
<dbReference type="OMA" id="IRNICME"/>
<dbReference type="SUPFAM" id="SSF52540">
    <property type="entry name" value="P-loop containing nucleoside triphosphate hydrolases"/>
    <property type="match status" value="2"/>
</dbReference>
<dbReference type="HOGENOM" id="CLU_252652_0_0_1"/>
<dbReference type="eggNOG" id="ENOG502RZNF">
    <property type="taxonomic scope" value="Eukaryota"/>
</dbReference>
<dbReference type="VEuPathDB" id="VectorBase:CPIJ017733"/>
<dbReference type="VEuPathDB" id="VectorBase:CQUJHB003717"/>
<proteinExistence type="predicted"/>
<name>B0XE22_CULQU</name>
<reference evidence="4" key="1">
    <citation type="submission" date="2007-03" db="EMBL/GenBank/DDBJ databases">
        <title>Annotation of Culex pipiens quinquefasciatus.</title>
        <authorList>
            <consortium name="The Broad Institute Genome Sequencing Platform"/>
            <person name="Atkinson P.W."/>
            <person name="Hemingway J."/>
            <person name="Christensen B.M."/>
            <person name="Higgs S."/>
            <person name="Kodira C."/>
            <person name="Hannick L."/>
            <person name="Megy K."/>
            <person name="O'Leary S."/>
            <person name="Pearson M."/>
            <person name="Haas B.J."/>
            <person name="Mauceli E."/>
            <person name="Wortman J.R."/>
            <person name="Lee N.H."/>
            <person name="Guigo R."/>
            <person name="Stanke M."/>
            <person name="Alvarado L."/>
            <person name="Amedeo P."/>
            <person name="Antoine C.H."/>
            <person name="Arensburger P."/>
            <person name="Bidwell S.L."/>
            <person name="Crawford M."/>
            <person name="Camaro F."/>
            <person name="Devon K."/>
            <person name="Engels R."/>
            <person name="Hammond M."/>
            <person name="Howarth C."/>
            <person name="Koehrsen M."/>
            <person name="Lawson D."/>
            <person name="Montgomery P."/>
            <person name="Nene V."/>
            <person name="Nusbaum C."/>
            <person name="Puiu D."/>
            <person name="Romero-Severson J."/>
            <person name="Severson D.W."/>
            <person name="Shumway M."/>
            <person name="Sisk P."/>
            <person name="Stolte C."/>
            <person name="Zeng Q."/>
            <person name="Eisenstadt E."/>
            <person name="Fraser-Liggett C."/>
            <person name="Strausberg R."/>
            <person name="Galagan J."/>
            <person name="Birren B."/>
            <person name="Collins F.H."/>
        </authorList>
    </citation>
    <scope>NUCLEOTIDE SEQUENCE [LARGE SCALE GENOMIC DNA]</scope>
    <source>
        <strain evidence="4">JHB</strain>
    </source>
</reference>
<accession>B0XE22</accession>
<dbReference type="InterPro" id="IPR027417">
    <property type="entry name" value="P-loop_NTPase"/>
</dbReference>
<dbReference type="Proteomes" id="UP000002320">
    <property type="component" value="Unassembled WGS sequence"/>
</dbReference>
<dbReference type="GO" id="GO:0006886">
    <property type="term" value="P:intracellular protein transport"/>
    <property type="evidence" value="ECO:0007669"/>
    <property type="project" value="InterPro"/>
</dbReference>
<evidence type="ECO:0000256" key="2">
    <source>
        <dbReference type="ARBA" id="ARBA00023010"/>
    </source>
</evidence>